<dbReference type="CDD" id="cd04508">
    <property type="entry name" value="Tudor_SF"/>
    <property type="match status" value="1"/>
</dbReference>
<sequence>MRGGESWRPSARAMNGNGNCTSAGASANGSSGSANGNASVDLAELEKLRTLVKYEFDDPVTTNELMAALRFCHNNTKEAYRYLKARRHSAMALSAPTVMVAAAPDSGTKRRGEDVSEDATGPAKKRRDGRLLSLVGEAESNSATAHGGTTDSQAAPGSQQEAVTDLTPMTQLLPEEGKSQVVVDLVGGDGDDDVTFVRCSGGNDDEEFVEVSQKRLPMEVKSESTSVRDLVVCVVDDRLNHRPVNDAQWLASVWHGLHVETTPDVASLLVSACDAFAASLRGLPSDTLAKRKLVYANLLLDVLLLLPSTDKSDELRKKCVPTVEEIEAQDAEVEKTLAFSQQNQEKSAHARSQSAKNVINSLSAACGSYLAQLSWFANASRDATQHTEQVNEALQAIAARLQAMIKQVMVKSQSAQIALANARKQNEDTAKKIREAVLKRKEELVQAGRSEAIAELEAYSQTLSSANAEIVALLSSRNDADAVVAQRKKEAQQAEKALAFYQLVGQLVDKVTAARRAALDVALRHHEVSRKECEKNARRSLKRYIPLLARTLQQFNEFHTLQQAKAGDELKLQREALEVHTEIFGDSAPIRKEDIEKRIREFLGVIDRSKQVMCMIADSQKRLWTGKRNVLPPDVFDVLLQHYGMLWRSFNGAVRQVMKSLVDNMEDQAPAVDQITTQVGFAFSPTAADVMMASPVEEKRPAASSASPSEVVPIPNGNLTRTGPVSNAGKQATVMESTSVEISPLELQPNWSATLSPVKVEHEQDQVFATGTVWYTKFNVGGNDSRFFRGKITKQLDDGTYSVEYEDGDVYSIAKEFLLTKEQMEQDLRARADVGPENDAANSGGTCTIM</sequence>
<protein>
    <submittedName>
        <fullName evidence="3">Uncharacterized protein</fullName>
    </submittedName>
</protein>
<feature type="region of interest" description="Disordered" evidence="2">
    <location>
        <begin position="1"/>
        <end position="36"/>
    </location>
</feature>
<keyword evidence="4" id="KW-1185">Reference proteome</keyword>
<evidence type="ECO:0000313" key="3">
    <source>
        <dbReference type="EMBL" id="DAZ94805.1"/>
    </source>
</evidence>
<dbReference type="Gene3D" id="2.30.30.140">
    <property type="match status" value="1"/>
</dbReference>
<name>A0AAV2YIJ4_9STRA</name>
<dbReference type="Proteomes" id="UP001146120">
    <property type="component" value="Unassembled WGS sequence"/>
</dbReference>
<feature type="compositionally biased region" description="Polar residues" evidence="2">
    <location>
        <begin position="717"/>
        <end position="726"/>
    </location>
</feature>
<comment type="caution">
    <text evidence="3">The sequence shown here is derived from an EMBL/GenBank/DDBJ whole genome shotgun (WGS) entry which is preliminary data.</text>
</comment>
<feature type="coiled-coil region" evidence="1">
    <location>
        <begin position="419"/>
        <end position="469"/>
    </location>
</feature>
<gene>
    <name evidence="3" type="ORF">N0F65_002418</name>
</gene>
<reference evidence="3" key="2">
    <citation type="journal article" date="2023" name="Microbiol Resour">
        <title>Decontamination and Annotation of the Draft Genome Sequence of the Oomycete Lagenidium giganteum ARSEF 373.</title>
        <authorList>
            <person name="Morgan W.R."/>
            <person name="Tartar A."/>
        </authorList>
    </citation>
    <scope>NUCLEOTIDE SEQUENCE</scope>
    <source>
        <strain evidence="3">ARSEF 373</strain>
    </source>
</reference>
<reference evidence="3" key="1">
    <citation type="submission" date="2022-11" db="EMBL/GenBank/DDBJ databases">
        <authorList>
            <person name="Morgan W.R."/>
            <person name="Tartar A."/>
        </authorList>
    </citation>
    <scope>NUCLEOTIDE SEQUENCE</scope>
    <source>
        <strain evidence="3">ARSEF 373</strain>
    </source>
</reference>
<keyword evidence="1" id="KW-0175">Coiled coil</keyword>
<feature type="compositionally biased region" description="Low complexity" evidence="2">
    <location>
        <begin position="15"/>
        <end position="36"/>
    </location>
</feature>
<organism evidence="3 4">
    <name type="scientific">Lagenidium giganteum</name>
    <dbReference type="NCBI Taxonomy" id="4803"/>
    <lineage>
        <taxon>Eukaryota</taxon>
        <taxon>Sar</taxon>
        <taxon>Stramenopiles</taxon>
        <taxon>Oomycota</taxon>
        <taxon>Peronosporomycetes</taxon>
        <taxon>Pythiales</taxon>
        <taxon>Pythiaceae</taxon>
    </lineage>
</organism>
<feature type="region of interest" description="Disordered" evidence="2">
    <location>
        <begin position="700"/>
        <end position="726"/>
    </location>
</feature>
<evidence type="ECO:0000256" key="1">
    <source>
        <dbReference type="SAM" id="Coils"/>
    </source>
</evidence>
<evidence type="ECO:0000256" key="2">
    <source>
        <dbReference type="SAM" id="MobiDB-lite"/>
    </source>
</evidence>
<accession>A0AAV2YIJ4</accession>
<feature type="compositionally biased region" description="Polar residues" evidence="2">
    <location>
        <begin position="139"/>
        <end position="159"/>
    </location>
</feature>
<dbReference type="AlphaFoldDB" id="A0AAV2YIJ4"/>
<proteinExistence type="predicted"/>
<evidence type="ECO:0000313" key="4">
    <source>
        <dbReference type="Proteomes" id="UP001146120"/>
    </source>
</evidence>
<dbReference type="EMBL" id="DAKRPA010000232">
    <property type="protein sequence ID" value="DAZ94805.1"/>
    <property type="molecule type" value="Genomic_DNA"/>
</dbReference>
<feature type="region of interest" description="Disordered" evidence="2">
    <location>
        <begin position="103"/>
        <end position="159"/>
    </location>
</feature>